<gene>
    <name evidence="3" type="ORF">L5515_013151</name>
</gene>
<dbReference type="PANTHER" id="PTHR11668:SF506">
    <property type="entry name" value="SERINE_THREONINE-PROTEIN PHOSPHATASE"/>
    <property type="match status" value="1"/>
</dbReference>
<dbReference type="GO" id="GO:0004722">
    <property type="term" value="F:protein serine/threonine phosphatase activity"/>
    <property type="evidence" value="ECO:0007669"/>
    <property type="project" value="UniProtKB-EC"/>
</dbReference>
<dbReference type="EMBL" id="CP092621">
    <property type="protein sequence ID" value="UMM15923.1"/>
    <property type="molecule type" value="Genomic_DNA"/>
</dbReference>
<keyword evidence="4" id="KW-1185">Reference proteome</keyword>
<accession>A0AAE9E5N1</accession>
<dbReference type="Pfam" id="PF00149">
    <property type="entry name" value="Metallophos"/>
    <property type="match status" value="1"/>
</dbReference>
<dbReference type="EC" id="3.1.3.16" evidence="1"/>
<evidence type="ECO:0000256" key="1">
    <source>
        <dbReference type="RuleBase" id="RU004273"/>
    </source>
</evidence>
<dbReference type="Gene3D" id="3.60.21.10">
    <property type="match status" value="1"/>
</dbReference>
<dbReference type="InterPro" id="IPR006186">
    <property type="entry name" value="Ser/Thr-sp_prot-phosphatase"/>
</dbReference>
<evidence type="ECO:0000313" key="3">
    <source>
        <dbReference type="EMBL" id="UMM15923.1"/>
    </source>
</evidence>
<evidence type="ECO:0000313" key="4">
    <source>
        <dbReference type="Proteomes" id="UP000829354"/>
    </source>
</evidence>
<keyword evidence="1" id="KW-0378">Hydrolase</keyword>
<name>A0AAE9E5N1_CAEBR</name>
<dbReference type="SMART" id="SM00156">
    <property type="entry name" value="PP2Ac"/>
    <property type="match status" value="1"/>
</dbReference>
<organism evidence="3 4">
    <name type="scientific">Caenorhabditis briggsae</name>
    <dbReference type="NCBI Taxonomy" id="6238"/>
    <lineage>
        <taxon>Eukaryota</taxon>
        <taxon>Metazoa</taxon>
        <taxon>Ecdysozoa</taxon>
        <taxon>Nematoda</taxon>
        <taxon>Chromadorea</taxon>
        <taxon>Rhabditida</taxon>
        <taxon>Rhabditina</taxon>
        <taxon>Rhabditomorpha</taxon>
        <taxon>Rhabditoidea</taxon>
        <taxon>Rhabditidae</taxon>
        <taxon>Peloderinae</taxon>
        <taxon>Caenorhabditis</taxon>
    </lineage>
</organism>
<dbReference type="PROSITE" id="PS00125">
    <property type="entry name" value="SER_THR_PHOSPHATASE"/>
    <property type="match status" value="1"/>
</dbReference>
<dbReference type="InterPro" id="IPR004843">
    <property type="entry name" value="Calcineurin-like_PHP"/>
</dbReference>
<dbReference type="InterPro" id="IPR029052">
    <property type="entry name" value="Metallo-depent_PP-like"/>
</dbReference>
<dbReference type="InterPro" id="IPR050341">
    <property type="entry name" value="PP1_catalytic_subunit"/>
</dbReference>
<comment type="catalytic activity">
    <reaction evidence="1">
        <text>O-phospho-L-threonyl-[protein] + H2O = L-threonyl-[protein] + phosphate</text>
        <dbReference type="Rhea" id="RHEA:47004"/>
        <dbReference type="Rhea" id="RHEA-COMP:11060"/>
        <dbReference type="Rhea" id="RHEA-COMP:11605"/>
        <dbReference type="ChEBI" id="CHEBI:15377"/>
        <dbReference type="ChEBI" id="CHEBI:30013"/>
        <dbReference type="ChEBI" id="CHEBI:43474"/>
        <dbReference type="ChEBI" id="CHEBI:61977"/>
        <dbReference type="EC" id="3.1.3.16"/>
    </reaction>
</comment>
<evidence type="ECO:0000259" key="2">
    <source>
        <dbReference type="PROSITE" id="PS00125"/>
    </source>
</evidence>
<feature type="domain" description="Serine/threonine specific protein phosphatases" evidence="2">
    <location>
        <begin position="158"/>
        <end position="163"/>
    </location>
</feature>
<sequence length="357" mass="40847">MGDDFPVGEAQGSLKAPIAEGAELPTNGKVYEFLRSMINRLVDEWMPGVCQTLIEEREYIELCYRAREAFWADKVWLEIEPPITICGDIHGQYEDLLAMLSMFSFPPHFPLDKDSKVLSPPQRYLFLGDYVDRGPFSIETMSLLFALRLLYPDKIYLLRGNHECRAVNTQYGFYFECNKRFSINLYEAFQYTFNCMPICARVGKRILCMHGGISADLLNVEDLEVIPRPFEVADQGVPSDLCWSDPTELIKGYEFSPRGAGCLFGREALDDFLARHELEMIVRAHQVVMDGYEFFGDRKLVTIFSAPSYCGHFDNFGAVMHVNEKLECTINSFCENKVMTNREAAAKADKVKRSEEE</sequence>
<dbReference type="PANTHER" id="PTHR11668">
    <property type="entry name" value="SERINE/THREONINE PROTEIN PHOSPHATASE"/>
    <property type="match status" value="1"/>
</dbReference>
<dbReference type="SUPFAM" id="SSF56300">
    <property type="entry name" value="Metallo-dependent phosphatases"/>
    <property type="match status" value="1"/>
</dbReference>
<dbReference type="PRINTS" id="PR00114">
    <property type="entry name" value="STPHPHTASE"/>
</dbReference>
<dbReference type="Proteomes" id="UP000829354">
    <property type="component" value="Chromosome II"/>
</dbReference>
<protein>
    <recommendedName>
        <fullName evidence="1">Serine/threonine-protein phosphatase</fullName>
        <ecNumber evidence="1">3.1.3.16</ecNumber>
    </recommendedName>
</protein>
<reference evidence="3 4" key="1">
    <citation type="submission" date="2022-04" db="EMBL/GenBank/DDBJ databases">
        <title>Chromosome-level reference genomes for two strains of Caenorhabditis briggsae: an improved platform for comparative genomics.</title>
        <authorList>
            <person name="Stevens L."/>
            <person name="Andersen E."/>
        </authorList>
    </citation>
    <scope>NUCLEOTIDE SEQUENCE [LARGE SCALE GENOMIC DNA]</scope>
    <source>
        <strain evidence="3">VX34</strain>
        <tissue evidence="3">Whole-organism</tissue>
    </source>
</reference>
<proteinExistence type="inferred from homology"/>
<comment type="similarity">
    <text evidence="1">Belongs to the PPP phosphatase family.</text>
</comment>
<dbReference type="AlphaFoldDB" id="A0AAE9E5N1"/>